<dbReference type="InterPro" id="IPR035985">
    <property type="entry name" value="Ubiquitin-activating_enz"/>
</dbReference>
<dbReference type="Gene3D" id="3.40.50.720">
    <property type="entry name" value="NAD(P)-binding Rossmann-like Domain"/>
    <property type="match status" value="1"/>
</dbReference>
<accession>D8LXX0</accession>
<gene>
    <name evidence="1" type="ORF">GSBLH_T00000767001</name>
</gene>
<reference evidence="1" key="1">
    <citation type="submission" date="2010-02" db="EMBL/GenBank/DDBJ databases">
        <title>Sequencing and annotation of the Blastocystis hominis genome.</title>
        <authorList>
            <person name="Wincker P."/>
        </authorList>
    </citation>
    <scope>NUCLEOTIDE SEQUENCE</scope>
    <source>
        <strain evidence="1">Singapore isolate B</strain>
    </source>
</reference>
<organism evidence="1">
    <name type="scientific">Blastocystis hominis</name>
    <dbReference type="NCBI Taxonomy" id="12968"/>
    <lineage>
        <taxon>Eukaryota</taxon>
        <taxon>Sar</taxon>
        <taxon>Stramenopiles</taxon>
        <taxon>Bigyra</taxon>
        <taxon>Opalozoa</taxon>
        <taxon>Opalinata</taxon>
        <taxon>Blastocystidae</taxon>
        <taxon>Blastocystis</taxon>
    </lineage>
</organism>
<evidence type="ECO:0000313" key="1">
    <source>
        <dbReference type="EMBL" id="CBK20425.2"/>
    </source>
</evidence>
<dbReference type="RefSeq" id="XP_012894473.1">
    <property type="nucleotide sequence ID" value="XM_013039019.1"/>
</dbReference>
<evidence type="ECO:0000313" key="2">
    <source>
        <dbReference type="Proteomes" id="UP000008312"/>
    </source>
</evidence>
<dbReference type="GeneID" id="24918059"/>
<dbReference type="GO" id="GO:0008641">
    <property type="term" value="F:ubiquitin-like modifier activating enzyme activity"/>
    <property type="evidence" value="ECO:0007669"/>
    <property type="project" value="InterPro"/>
</dbReference>
<proteinExistence type="predicted"/>
<sequence length="162" mass="17803">MCQHLQELNPRAHIKPISSLSDSSSSSLSCLFSSYSAVIFCNPSLDQLKTATEGHCFAAFTNGLSCLFIDLTRSDFITKIDKNTWVERENQPVSLCDVVANLREGRPMRESEVAVCAITGGVISQLVMKMVTEEEVEDTAFEFDAVSGNGTLYTISLVCYTQ</sequence>
<dbReference type="SUPFAM" id="SSF69572">
    <property type="entry name" value="Activating enzymes of the ubiquitin-like proteins"/>
    <property type="match status" value="1"/>
</dbReference>
<dbReference type="InParanoid" id="D8LXX0"/>
<dbReference type="AlphaFoldDB" id="D8LXX0"/>
<keyword evidence="2" id="KW-1185">Reference proteome</keyword>
<dbReference type="Proteomes" id="UP000008312">
    <property type="component" value="Unassembled WGS sequence"/>
</dbReference>
<name>D8LXX0_BLAHO</name>
<dbReference type="EMBL" id="FN668639">
    <property type="protein sequence ID" value="CBK20425.2"/>
    <property type="molecule type" value="Genomic_DNA"/>
</dbReference>
<protein>
    <submittedName>
        <fullName evidence="1">Uncharacterized protein</fullName>
    </submittedName>
</protein>